<name>A0A9K3LME9_9STRA</name>
<evidence type="ECO:0000313" key="1">
    <source>
        <dbReference type="EMBL" id="KAG7365135.1"/>
    </source>
</evidence>
<comment type="caution">
    <text evidence="1">The sequence shown here is derived from an EMBL/GenBank/DDBJ whole genome shotgun (WGS) entry which is preliminary data.</text>
</comment>
<proteinExistence type="predicted"/>
<gene>
    <name evidence="1" type="ORF">IV203_038338</name>
</gene>
<protein>
    <submittedName>
        <fullName evidence="1">Uncharacterized protein</fullName>
    </submittedName>
</protein>
<sequence>MGYLIKKWFKTRDDHCGEMDRYGYKHWVRIAVDDITDALIDVHHDHGAVEEWKSELGGYLRDIDIGKRGDEDLEIEPTVHWFLYELMRELDEDDEQDYPGPAAYYEDDDDEDYYKDIGEEYKPVPKPLYNYPWHCARVA</sequence>
<reference evidence="1" key="2">
    <citation type="submission" date="2021-04" db="EMBL/GenBank/DDBJ databases">
        <authorList>
            <person name="Podell S."/>
        </authorList>
    </citation>
    <scope>NUCLEOTIDE SEQUENCE</scope>
    <source>
        <strain evidence="1">Hildebrandi</strain>
    </source>
</reference>
<dbReference type="Proteomes" id="UP000693970">
    <property type="component" value="Unassembled WGS sequence"/>
</dbReference>
<accession>A0A9K3LME9</accession>
<keyword evidence="2" id="KW-1185">Reference proteome</keyword>
<dbReference type="EMBL" id="JAGRRH010000009">
    <property type="protein sequence ID" value="KAG7365135.1"/>
    <property type="molecule type" value="Genomic_DNA"/>
</dbReference>
<evidence type="ECO:0000313" key="2">
    <source>
        <dbReference type="Proteomes" id="UP000693970"/>
    </source>
</evidence>
<reference evidence="1" key="1">
    <citation type="journal article" date="2021" name="Sci. Rep.">
        <title>Diploid genomic architecture of Nitzschia inconspicua, an elite biomass production diatom.</title>
        <authorList>
            <person name="Oliver A."/>
            <person name="Podell S."/>
            <person name="Pinowska A."/>
            <person name="Traller J.C."/>
            <person name="Smith S.R."/>
            <person name="McClure R."/>
            <person name="Beliaev A."/>
            <person name="Bohutskyi P."/>
            <person name="Hill E.A."/>
            <person name="Rabines A."/>
            <person name="Zheng H."/>
            <person name="Allen L.Z."/>
            <person name="Kuo A."/>
            <person name="Grigoriev I.V."/>
            <person name="Allen A.E."/>
            <person name="Hazlebeck D."/>
            <person name="Allen E.E."/>
        </authorList>
    </citation>
    <scope>NUCLEOTIDE SEQUENCE</scope>
    <source>
        <strain evidence="1">Hildebrandi</strain>
    </source>
</reference>
<organism evidence="1 2">
    <name type="scientific">Nitzschia inconspicua</name>
    <dbReference type="NCBI Taxonomy" id="303405"/>
    <lineage>
        <taxon>Eukaryota</taxon>
        <taxon>Sar</taxon>
        <taxon>Stramenopiles</taxon>
        <taxon>Ochrophyta</taxon>
        <taxon>Bacillariophyta</taxon>
        <taxon>Bacillariophyceae</taxon>
        <taxon>Bacillariophycidae</taxon>
        <taxon>Bacillariales</taxon>
        <taxon>Bacillariaceae</taxon>
        <taxon>Nitzschia</taxon>
    </lineage>
</organism>
<dbReference type="AlphaFoldDB" id="A0A9K3LME9"/>